<dbReference type="Pfam" id="PF10607">
    <property type="entry name" value="CTLH"/>
    <property type="match status" value="1"/>
</dbReference>
<reference evidence="5 6" key="1">
    <citation type="submission" date="2021-06" db="EMBL/GenBank/DDBJ databases">
        <title>A haploid diamondback moth (Plutella xylostella L.) genome assembly resolves 31 chromosomes and identifies a diamide resistance mutation.</title>
        <authorList>
            <person name="Ward C.M."/>
            <person name="Perry K.D."/>
            <person name="Baker G."/>
            <person name="Powis K."/>
            <person name="Heckel D.G."/>
            <person name="Baxter S.W."/>
        </authorList>
    </citation>
    <scope>NUCLEOTIDE SEQUENCE [LARGE SCALE GENOMIC DNA]</scope>
    <source>
        <strain evidence="5 6">LV</strain>
        <tissue evidence="5">Single pupa</tissue>
    </source>
</reference>
<dbReference type="PROSITE" id="PS50897">
    <property type="entry name" value="CTLH"/>
    <property type="match status" value="1"/>
</dbReference>
<dbReference type="PROSITE" id="PS50896">
    <property type="entry name" value="LISH"/>
    <property type="match status" value="1"/>
</dbReference>
<dbReference type="InterPro" id="IPR006595">
    <property type="entry name" value="CTLH_C"/>
</dbReference>
<dbReference type="InterPro" id="IPR035782">
    <property type="entry name" value="SPRY_RanBP9/10"/>
</dbReference>
<dbReference type="SMART" id="SM00668">
    <property type="entry name" value="CTLH"/>
    <property type="match status" value="1"/>
</dbReference>
<comment type="caution">
    <text evidence="5">The sequence shown here is derived from an EMBL/GenBank/DDBJ whole genome shotgun (WGS) entry which is preliminary data.</text>
</comment>
<sequence>MAAMGSGRGTMDSQNQVQSDTVDRLKLLYPNVNEDETPLPRSWSTKDKFSYIGLSQNNLRVHYKGHGKTHKDAASVRATHPIPAACGLYYFEVRIVSKGRDGYMGIGLSAHGVNMNRLPGWDKHSYGYHGDDGHSFCSSGTGQPYGPTFTTGDVIGCGVNLIDNTCFYTKNGHHLGIAFRGLPPNLYPTVGLQTPGEVVDANFGQSPFVFDIEDMLRELRARTRCAIDELPLPAEQGQWQAVLHRMVSSYLVHHGYCGTAQAFSRAAALPIAEDVTSIRNRQRISTLILSGRIGEAIELTRLLYPGLLERDEELLFLLHCRQFVEMVNGSDGETCGEKASSNGVATSVIAHTGRATNGQDLKHTNGVTEESPPPVEKNGVNGARPDADVDMEPAADADGDGCGGRASVERMLAFGRELYAMSQRLRPNPVHKAMLEDAFSLLAYSNPWASPVGAQLHPARREAVADRLNVAILENNGMESVSPVEACVSHSRMLLRRMARAGLGACAFADLPALLRR</sequence>
<organism evidence="5 6">
    <name type="scientific">Plutella xylostella</name>
    <name type="common">Diamondback moth</name>
    <name type="synonym">Plutella maculipennis</name>
    <dbReference type="NCBI Taxonomy" id="51655"/>
    <lineage>
        <taxon>Eukaryota</taxon>
        <taxon>Metazoa</taxon>
        <taxon>Ecdysozoa</taxon>
        <taxon>Arthropoda</taxon>
        <taxon>Hexapoda</taxon>
        <taxon>Insecta</taxon>
        <taxon>Pterygota</taxon>
        <taxon>Neoptera</taxon>
        <taxon>Endopterygota</taxon>
        <taxon>Lepidoptera</taxon>
        <taxon>Glossata</taxon>
        <taxon>Ditrysia</taxon>
        <taxon>Yponomeutoidea</taxon>
        <taxon>Plutellidae</taxon>
        <taxon>Plutella</taxon>
    </lineage>
</organism>
<protein>
    <recommendedName>
        <fullName evidence="7">Ran-binding protein 9</fullName>
    </recommendedName>
</protein>
<evidence type="ECO:0000259" key="4">
    <source>
        <dbReference type="PROSITE" id="PS50897"/>
    </source>
</evidence>
<dbReference type="InterPro" id="IPR013144">
    <property type="entry name" value="CRA_dom"/>
</dbReference>
<feature type="domain" description="CTLH" evidence="4">
    <location>
        <begin position="277"/>
        <end position="334"/>
    </location>
</feature>
<gene>
    <name evidence="5" type="ORF">JYU34_014810</name>
</gene>
<dbReference type="PANTHER" id="PTHR12864">
    <property type="entry name" value="RAN BINDING PROTEIN 9-RELATED"/>
    <property type="match status" value="1"/>
</dbReference>
<dbReference type="InterPro" id="IPR024964">
    <property type="entry name" value="CTLH/CRA"/>
</dbReference>
<dbReference type="Proteomes" id="UP000823941">
    <property type="component" value="Chromosome 19"/>
</dbReference>
<accession>A0ABQ7Q969</accession>
<dbReference type="EMBL" id="JAHIBW010000019">
    <property type="protein sequence ID" value="KAG7301781.1"/>
    <property type="molecule type" value="Genomic_DNA"/>
</dbReference>
<dbReference type="SMART" id="SM00449">
    <property type="entry name" value="SPRY"/>
    <property type="match status" value="1"/>
</dbReference>
<feature type="region of interest" description="Disordered" evidence="2">
    <location>
        <begin position="357"/>
        <end position="386"/>
    </location>
</feature>
<dbReference type="Gene3D" id="2.60.120.920">
    <property type="match status" value="1"/>
</dbReference>
<dbReference type="CDD" id="cd12909">
    <property type="entry name" value="SPRY_RanBP9_10"/>
    <property type="match status" value="1"/>
</dbReference>
<dbReference type="InterPro" id="IPR050618">
    <property type="entry name" value="Ubq-SigPath_Reg"/>
</dbReference>
<evidence type="ECO:0000256" key="1">
    <source>
        <dbReference type="ARBA" id="ARBA00006535"/>
    </source>
</evidence>
<keyword evidence="6" id="KW-1185">Reference proteome</keyword>
<dbReference type="SMART" id="SM00757">
    <property type="entry name" value="CRA"/>
    <property type="match status" value="1"/>
</dbReference>
<evidence type="ECO:0000259" key="3">
    <source>
        <dbReference type="PROSITE" id="PS50188"/>
    </source>
</evidence>
<dbReference type="SUPFAM" id="SSF49899">
    <property type="entry name" value="Concanavalin A-like lectins/glucanases"/>
    <property type="match status" value="1"/>
</dbReference>
<proteinExistence type="inferred from homology"/>
<dbReference type="SMART" id="SM00667">
    <property type="entry name" value="LisH"/>
    <property type="match status" value="1"/>
</dbReference>
<dbReference type="InterPro" id="IPR043136">
    <property type="entry name" value="B30.2/SPRY_sf"/>
</dbReference>
<evidence type="ECO:0000313" key="6">
    <source>
        <dbReference type="Proteomes" id="UP000823941"/>
    </source>
</evidence>
<dbReference type="InterPro" id="IPR006594">
    <property type="entry name" value="LisH"/>
</dbReference>
<evidence type="ECO:0008006" key="7">
    <source>
        <dbReference type="Google" id="ProtNLM"/>
    </source>
</evidence>
<feature type="domain" description="B30.2/SPRY" evidence="3">
    <location>
        <begin position="21"/>
        <end position="208"/>
    </location>
</feature>
<dbReference type="Pfam" id="PF00622">
    <property type="entry name" value="SPRY"/>
    <property type="match status" value="1"/>
</dbReference>
<dbReference type="InterPro" id="IPR013320">
    <property type="entry name" value="ConA-like_dom_sf"/>
</dbReference>
<dbReference type="Pfam" id="PF08513">
    <property type="entry name" value="LisH"/>
    <property type="match status" value="1"/>
</dbReference>
<evidence type="ECO:0000313" key="5">
    <source>
        <dbReference type="EMBL" id="KAG7301781.1"/>
    </source>
</evidence>
<name>A0ABQ7Q969_PLUXY</name>
<dbReference type="InterPro" id="IPR003877">
    <property type="entry name" value="SPRY_dom"/>
</dbReference>
<comment type="similarity">
    <text evidence="1">Belongs to the RANBP9/10 family.</text>
</comment>
<dbReference type="PROSITE" id="PS50188">
    <property type="entry name" value="B302_SPRY"/>
    <property type="match status" value="1"/>
</dbReference>
<evidence type="ECO:0000256" key="2">
    <source>
        <dbReference type="SAM" id="MobiDB-lite"/>
    </source>
</evidence>
<dbReference type="InterPro" id="IPR001870">
    <property type="entry name" value="B30.2/SPRY"/>
</dbReference>